<dbReference type="PANTHER" id="PTHR21485">
    <property type="entry name" value="HAD SUPERFAMILY MEMBERS CMAS AND KDSC"/>
    <property type="match status" value="1"/>
</dbReference>
<dbReference type="PANTHER" id="PTHR21485:SF6">
    <property type="entry name" value="N-ACYLNEURAMINATE CYTIDYLYLTRANSFERASE-RELATED"/>
    <property type="match status" value="1"/>
</dbReference>
<reference evidence="2 3" key="1">
    <citation type="journal article" date="2014" name="Genome Announc.">
        <title>Complete Closed Genome Sequences of Three Bibersteinia trehalosi Nasopharyngeal Isolates from Cattle with Shipping Fever.</title>
        <authorList>
            <person name="Harhay G.P."/>
            <person name="McVey D.S."/>
            <person name="Koren S."/>
            <person name="Phillippy A.M."/>
            <person name="Bono J."/>
            <person name="Harhay D.M."/>
            <person name="Clawson M.L."/>
            <person name="Heaton M.P."/>
            <person name="Chitko-McKown C.G."/>
            <person name="Korlach J."/>
            <person name="Smith T.P."/>
        </authorList>
    </citation>
    <scope>NUCLEOTIDE SEQUENCE [LARGE SCALE GENOMIC DNA]</scope>
    <source>
        <strain evidence="2 3">USDA-ARS-USMARC-188</strain>
    </source>
</reference>
<keyword evidence="2" id="KW-0808">Transferase</keyword>
<gene>
    <name evidence="2" type="ORF">F542_6360</name>
</gene>
<proteinExistence type="predicted"/>
<dbReference type="Pfam" id="PF02348">
    <property type="entry name" value="CTP_transf_3"/>
    <property type="match status" value="1"/>
</dbReference>
<keyword evidence="1" id="KW-0963">Cytoplasm</keyword>
<dbReference type="Proteomes" id="UP000019091">
    <property type="component" value="Chromosome"/>
</dbReference>
<dbReference type="EMBL" id="CP006954">
    <property type="protein sequence ID" value="AHG81354.1"/>
    <property type="molecule type" value="Genomic_DNA"/>
</dbReference>
<dbReference type="InterPro" id="IPR050793">
    <property type="entry name" value="CMP-NeuNAc_synthase"/>
</dbReference>
<accession>A0A4V7I8K1</accession>
<sequence length="234" mass="25959">MVTLLQAVRFMKKIAIIPARAGSKGIKDKNLQLVGGISLVGRAVLAAKESGMFDEIVVTSDGEKILQEAEKYGAQALHRPLELAQSDTRTIDAVLHCLNSLEFSDGIATLLQPTSPLRTALDVRNAMQIFLNGDCKSVVSACECEHHPYKSFSLDGDEVVPVRELTDFEAPRQSLPRMYRANGAIYINDIRSLLHAKNFFIPQVKFYLMPSYRSVDIDATHDLQLAESLIEKEL</sequence>
<organism evidence="2 3">
    <name type="scientific">Bibersteinia trehalosi USDA-ARS-USMARC-188</name>
    <dbReference type="NCBI Taxonomy" id="1263829"/>
    <lineage>
        <taxon>Bacteria</taxon>
        <taxon>Pseudomonadati</taxon>
        <taxon>Pseudomonadota</taxon>
        <taxon>Gammaproteobacteria</taxon>
        <taxon>Pasteurellales</taxon>
        <taxon>Pasteurellaceae</taxon>
        <taxon>Bibersteinia</taxon>
    </lineage>
</organism>
<dbReference type="InterPro" id="IPR003329">
    <property type="entry name" value="Cytidylyl_trans"/>
</dbReference>
<dbReference type="KEGG" id="btre:F542_6360"/>
<dbReference type="AlphaFoldDB" id="A0A4V7I8K1"/>
<dbReference type="InterPro" id="IPR029044">
    <property type="entry name" value="Nucleotide-diphossugar_trans"/>
</dbReference>
<keyword evidence="2" id="KW-0548">Nucleotidyltransferase</keyword>
<protein>
    <submittedName>
        <fullName evidence="2">N-acylneuraminate cytidylyltransferase</fullName>
    </submittedName>
</protein>
<dbReference type="Gene3D" id="3.90.550.10">
    <property type="entry name" value="Spore Coat Polysaccharide Biosynthesis Protein SpsA, Chain A"/>
    <property type="match status" value="1"/>
</dbReference>
<dbReference type="SUPFAM" id="SSF53448">
    <property type="entry name" value="Nucleotide-diphospho-sugar transferases"/>
    <property type="match status" value="1"/>
</dbReference>
<evidence type="ECO:0000256" key="1">
    <source>
        <dbReference type="ARBA" id="ARBA00022490"/>
    </source>
</evidence>
<dbReference type="CDD" id="cd02513">
    <property type="entry name" value="CMP-NeuAc_Synthase"/>
    <property type="match status" value="1"/>
</dbReference>
<dbReference type="GO" id="GO:0008781">
    <property type="term" value="F:N-acylneuraminate cytidylyltransferase activity"/>
    <property type="evidence" value="ECO:0007669"/>
    <property type="project" value="TreeGrafter"/>
</dbReference>
<evidence type="ECO:0000313" key="2">
    <source>
        <dbReference type="EMBL" id="AHG81354.1"/>
    </source>
</evidence>
<evidence type="ECO:0000313" key="3">
    <source>
        <dbReference type="Proteomes" id="UP000019091"/>
    </source>
</evidence>
<name>A0A4V7I8K1_BIBTR</name>